<keyword evidence="5" id="KW-1185">Reference proteome</keyword>
<name>A0AAE4CAS6_9ACTN</name>
<accession>A0AAE4CAS6</accession>
<sequence>MTFISRYVRVAGRRLHVRSRALPGTPWVLLHGLAVSHRYLMPTATALPGPVYAPDLPGFGRSGAPRRALDPREHAAVIAAWMDADGLRGARVLGGSYGCQVAVELAISRPDLAGLLVLAGPTADPAAGMVAHALRLARDLPREDLRHMPAVVAGTLAAGPRRIVATLRTAVRHRIERRLPLVTAPVLVLRGEHDPIAPDAWTSFLAGVASCRTLTVPGAGHNVVTTAGPRVAAAATAFAYDMEARPVSEAPCRAPAPAPTSSATETFSSPRPPASSTATAPEPRSRRSPARPE</sequence>
<evidence type="ECO:0000256" key="2">
    <source>
        <dbReference type="SAM" id="MobiDB-lite"/>
    </source>
</evidence>
<proteinExistence type="predicted"/>
<evidence type="ECO:0000256" key="1">
    <source>
        <dbReference type="ARBA" id="ARBA00022801"/>
    </source>
</evidence>
<evidence type="ECO:0000259" key="3">
    <source>
        <dbReference type="Pfam" id="PF12697"/>
    </source>
</evidence>
<dbReference type="InterPro" id="IPR050266">
    <property type="entry name" value="AB_hydrolase_sf"/>
</dbReference>
<feature type="region of interest" description="Disordered" evidence="2">
    <location>
        <begin position="246"/>
        <end position="293"/>
    </location>
</feature>
<evidence type="ECO:0000313" key="4">
    <source>
        <dbReference type="EMBL" id="MDR7274890.1"/>
    </source>
</evidence>
<protein>
    <submittedName>
        <fullName evidence="4">Pimeloyl-ACP methyl ester carboxylesterase</fullName>
    </submittedName>
</protein>
<dbReference type="PANTHER" id="PTHR43798">
    <property type="entry name" value="MONOACYLGLYCEROL LIPASE"/>
    <property type="match status" value="1"/>
</dbReference>
<dbReference type="GO" id="GO:0016787">
    <property type="term" value="F:hydrolase activity"/>
    <property type="evidence" value="ECO:0007669"/>
    <property type="project" value="UniProtKB-KW"/>
</dbReference>
<evidence type="ECO:0000313" key="5">
    <source>
        <dbReference type="Proteomes" id="UP001183643"/>
    </source>
</evidence>
<dbReference type="Proteomes" id="UP001183643">
    <property type="component" value="Unassembled WGS sequence"/>
</dbReference>
<dbReference type="Gene3D" id="3.40.50.1820">
    <property type="entry name" value="alpha/beta hydrolase"/>
    <property type="match status" value="1"/>
</dbReference>
<comment type="caution">
    <text evidence="4">The sequence shown here is derived from an EMBL/GenBank/DDBJ whole genome shotgun (WGS) entry which is preliminary data.</text>
</comment>
<dbReference type="PRINTS" id="PR00111">
    <property type="entry name" value="ABHYDROLASE"/>
</dbReference>
<feature type="compositionally biased region" description="Low complexity" evidence="2">
    <location>
        <begin position="248"/>
        <end position="282"/>
    </location>
</feature>
<organism evidence="4 5">
    <name type="scientific">Catenuloplanes atrovinosus</name>
    <dbReference type="NCBI Taxonomy" id="137266"/>
    <lineage>
        <taxon>Bacteria</taxon>
        <taxon>Bacillati</taxon>
        <taxon>Actinomycetota</taxon>
        <taxon>Actinomycetes</taxon>
        <taxon>Micromonosporales</taxon>
        <taxon>Micromonosporaceae</taxon>
        <taxon>Catenuloplanes</taxon>
    </lineage>
</organism>
<dbReference type="RefSeq" id="WP_310365156.1">
    <property type="nucleotide sequence ID" value="NZ_JAVDYB010000001.1"/>
</dbReference>
<dbReference type="EMBL" id="JAVDYB010000001">
    <property type="protein sequence ID" value="MDR7274890.1"/>
    <property type="molecule type" value="Genomic_DNA"/>
</dbReference>
<dbReference type="SUPFAM" id="SSF53474">
    <property type="entry name" value="alpha/beta-Hydrolases"/>
    <property type="match status" value="1"/>
</dbReference>
<gene>
    <name evidence="4" type="ORF">J2S41_001668</name>
</gene>
<keyword evidence="1" id="KW-0378">Hydrolase</keyword>
<feature type="domain" description="AB hydrolase-1" evidence="3">
    <location>
        <begin position="28"/>
        <end position="233"/>
    </location>
</feature>
<dbReference type="GO" id="GO:0016020">
    <property type="term" value="C:membrane"/>
    <property type="evidence" value="ECO:0007669"/>
    <property type="project" value="TreeGrafter"/>
</dbReference>
<dbReference type="InterPro" id="IPR029058">
    <property type="entry name" value="AB_hydrolase_fold"/>
</dbReference>
<reference evidence="4" key="1">
    <citation type="submission" date="2023-07" db="EMBL/GenBank/DDBJ databases">
        <title>Sequencing the genomes of 1000 actinobacteria strains.</title>
        <authorList>
            <person name="Klenk H.-P."/>
        </authorList>
    </citation>
    <scope>NUCLEOTIDE SEQUENCE</scope>
    <source>
        <strain evidence="4">DSM 44707</strain>
    </source>
</reference>
<dbReference type="PANTHER" id="PTHR43798:SF31">
    <property type="entry name" value="AB HYDROLASE SUPERFAMILY PROTEIN YCLE"/>
    <property type="match status" value="1"/>
</dbReference>
<dbReference type="AlphaFoldDB" id="A0AAE4CAS6"/>
<dbReference type="Pfam" id="PF12697">
    <property type="entry name" value="Abhydrolase_6"/>
    <property type="match status" value="1"/>
</dbReference>
<dbReference type="InterPro" id="IPR000073">
    <property type="entry name" value="AB_hydrolase_1"/>
</dbReference>